<dbReference type="PANTHER" id="PTHR43540">
    <property type="entry name" value="PEROXYUREIDOACRYLATE/UREIDOACRYLATE AMIDOHYDROLASE-RELATED"/>
    <property type="match status" value="1"/>
</dbReference>
<organism evidence="3 4">
    <name type="scientific">Dokdonella ginsengisoli</name>
    <dbReference type="NCBI Taxonomy" id="363846"/>
    <lineage>
        <taxon>Bacteria</taxon>
        <taxon>Pseudomonadati</taxon>
        <taxon>Pseudomonadota</taxon>
        <taxon>Gammaproteobacteria</taxon>
        <taxon>Lysobacterales</taxon>
        <taxon>Rhodanobacteraceae</taxon>
        <taxon>Dokdonella</taxon>
    </lineage>
</organism>
<gene>
    <name evidence="3" type="ORF">ACFO6Q_14205</name>
</gene>
<evidence type="ECO:0000313" key="3">
    <source>
        <dbReference type="EMBL" id="MFC4821482.1"/>
    </source>
</evidence>
<dbReference type="InterPro" id="IPR050272">
    <property type="entry name" value="Isochorismatase-like_hydrls"/>
</dbReference>
<keyword evidence="4" id="KW-1185">Reference proteome</keyword>
<dbReference type="Proteomes" id="UP001595886">
    <property type="component" value="Unassembled WGS sequence"/>
</dbReference>
<dbReference type="InterPro" id="IPR036380">
    <property type="entry name" value="Isochorismatase-like_sf"/>
</dbReference>
<dbReference type="SUPFAM" id="SSF52499">
    <property type="entry name" value="Isochorismatase-like hydrolases"/>
    <property type="match status" value="1"/>
</dbReference>
<keyword evidence="1 3" id="KW-0378">Hydrolase</keyword>
<comment type="caution">
    <text evidence="3">The sequence shown here is derived from an EMBL/GenBank/DDBJ whole genome shotgun (WGS) entry which is preliminary data.</text>
</comment>
<reference evidence="4" key="1">
    <citation type="journal article" date="2019" name="Int. J. Syst. Evol. Microbiol.">
        <title>The Global Catalogue of Microorganisms (GCM) 10K type strain sequencing project: providing services to taxonomists for standard genome sequencing and annotation.</title>
        <authorList>
            <consortium name="The Broad Institute Genomics Platform"/>
            <consortium name="The Broad Institute Genome Sequencing Center for Infectious Disease"/>
            <person name="Wu L."/>
            <person name="Ma J."/>
        </authorList>
    </citation>
    <scope>NUCLEOTIDE SEQUENCE [LARGE SCALE GENOMIC DNA]</scope>
    <source>
        <strain evidence="4">CCUG 30340</strain>
    </source>
</reference>
<accession>A0ABV9QXA4</accession>
<protein>
    <submittedName>
        <fullName evidence="3">Cysteine hydrolase family protein</fullName>
    </submittedName>
</protein>
<dbReference type="RefSeq" id="WP_380021759.1">
    <property type="nucleotide sequence ID" value="NZ_JBHSHD010000010.1"/>
</dbReference>
<dbReference type="PANTHER" id="PTHR43540:SF6">
    <property type="entry name" value="ISOCHORISMATASE-LIKE DOMAIN-CONTAINING PROTEIN"/>
    <property type="match status" value="1"/>
</dbReference>
<evidence type="ECO:0000256" key="1">
    <source>
        <dbReference type="ARBA" id="ARBA00022801"/>
    </source>
</evidence>
<dbReference type="EMBL" id="JBHSHD010000010">
    <property type="protein sequence ID" value="MFC4821482.1"/>
    <property type="molecule type" value="Genomic_DNA"/>
</dbReference>
<evidence type="ECO:0000313" key="4">
    <source>
        <dbReference type="Proteomes" id="UP001595886"/>
    </source>
</evidence>
<dbReference type="CDD" id="cd00431">
    <property type="entry name" value="cysteine_hydrolases"/>
    <property type="match status" value="1"/>
</dbReference>
<dbReference type="Gene3D" id="3.40.50.850">
    <property type="entry name" value="Isochorismatase-like"/>
    <property type="match status" value="1"/>
</dbReference>
<dbReference type="GO" id="GO:0016787">
    <property type="term" value="F:hydrolase activity"/>
    <property type="evidence" value="ECO:0007669"/>
    <property type="project" value="UniProtKB-KW"/>
</dbReference>
<proteinExistence type="predicted"/>
<feature type="domain" description="Isochorismatase-like" evidence="2">
    <location>
        <begin position="7"/>
        <end position="167"/>
    </location>
</feature>
<dbReference type="Pfam" id="PF00857">
    <property type="entry name" value="Isochorismatase"/>
    <property type="match status" value="1"/>
</dbReference>
<sequence>MTERDAAVLAIDLIHPFDFPGAVALLRETRRVVPTIRRVLHRARRAGVPVLYCNDNFGQWRSDFRGNVDLCAGEGAAGAQVVREVLPSPDDYFVLKPKHSAFFETPLRSLLNQLGVKRLVLMGIAADSCILATALDAHLLEYEVAVVRDAVASQTLARTRRALHILRTDRPVRVVAARAALSWIGA</sequence>
<dbReference type="InterPro" id="IPR000868">
    <property type="entry name" value="Isochorismatase-like_dom"/>
</dbReference>
<name>A0ABV9QXA4_9GAMM</name>
<evidence type="ECO:0000259" key="2">
    <source>
        <dbReference type="Pfam" id="PF00857"/>
    </source>
</evidence>